<keyword evidence="1" id="KW-0812">Transmembrane</keyword>
<sequence>MRTQFTVLALLRDPRNAAEYLNSTGTCNPTTRPAADVLIGLPDGRFQPKAPITSSGFQHPLAAAVSHFISSFLPSAITETKQTFTRLWQQRGCRSMLAPSVVLLLVLTGIAEAAMAIGHGMHALAFALI</sequence>
<keyword evidence="1" id="KW-0472">Membrane</keyword>
<feature type="transmembrane region" description="Helical" evidence="1">
    <location>
        <begin position="96"/>
        <end position="117"/>
    </location>
</feature>
<name>A0A165YE95_9AGAM</name>
<dbReference type="EMBL" id="KV417699">
    <property type="protein sequence ID" value="KZP09469.1"/>
    <property type="molecule type" value="Genomic_DNA"/>
</dbReference>
<proteinExistence type="predicted"/>
<dbReference type="AlphaFoldDB" id="A0A165YE95"/>
<keyword evidence="3" id="KW-1185">Reference proteome</keyword>
<evidence type="ECO:0000313" key="2">
    <source>
        <dbReference type="EMBL" id="KZP09469.1"/>
    </source>
</evidence>
<protein>
    <submittedName>
        <fullName evidence="2">Uncharacterized protein</fullName>
    </submittedName>
</protein>
<evidence type="ECO:0000313" key="3">
    <source>
        <dbReference type="Proteomes" id="UP000076532"/>
    </source>
</evidence>
<evidence type="ECO:0000256" key="1">
    <source>
        <dbReference type="SAM" id="Phobius"/>
    </source>
</evidence>
<dbReference type="Proteomes" id="UP000076532">
    <property type="component" value="Unassembled WGS sequence"/>
</dbReference>
<organism evidence="2 3">
    <name type="scientific">Athelia psychrophila</name>
    <dbReference type="NCBI Taxonomy" id="1759441"/>
    <lineage>
        <taxon>Eukaryota</taxon>
        <taxon>Fungi</taxon>
        <taxon>Dikarya</taxon>
        <taxon>Basidiomycota</taxon>
        <taxon>Agaricomycotina</taxon>
        <taxon>Agaricomycetes</taxon>
        <taxon>Agaricomycetidae</taxon>
        <taxon>Atheliales</taxon>
        <taxon>Atheliaceae</taxon>
        <taxon>Athelia</taxon>
    </lineage>
</organism>
<gene>
    <name evidence="2" type="ORF">FIBSPDRAFT_239205</name>
</gene>
<reference evidence="2 3" key="1">
    <citation type="journal article" date="2016" name="Mol. Biol. Evol.">
        <title>Comparative Genomics of Early-Diverging Mushroom-Forming Fungi Provides Insights into the Origins of Lignocellulose Decay Capabilities.</title>
        <authorList>
            <person name="Nagy L.G."/>
            <person name="Riley R."/>
            <person name="Tritt A."/>
            <person name="Adam C."/>
            <person name="Daum C."/>
            <person name="Floudas D."/>
            <person name="Sun H."/>
            <person name="Yadav J.S."/>
            <person name="Pangilinan J."/>
            <person name="Larsson K.H."/>
            <person name="Matsuura K."/>
            <person name="Barry K."/>
            <person name="Labutti K."/>
            <person name="Kuo R."/>
            <person name="Ohm R.A."/>
            <person name="Bhattacharya S.S."/>
            <person name="Shirouzu T."/>
            <person name="Yoshinaga Y."/>
            <person name="Martin F.M."/>
            <person name="Grigoriev I.V."/>
            <person name="Hibbett D.S."/>
        </authorList>
    </citation>
    <scope>NUCLEOTIDE SEQUENCE [LARGE SCALE GENOMIC DNA]</scope>
    <source>
        <strain evidence="2 3">CBS 109695</strain>
    </source>
</reference>
<accession>A0A165YE95</accession>
<keyword evidence="1" id="KW-1133">Transmembrane helix</keyword>